<dbReference type="PANTHER" id="PTHR10293:SF73">
    <property type="entry name" value="GLUTAREDOXIN-3"/>
    <property type="match status" value="1"/>
</dbReference>
<evidence type="ECO:0000313" key="3">
    <source>
        <dbReference type="Proteomes" id="UP000233180"/>
    </source>
</evidence>
<dbReference type="GO" id="GO:0005634">
    <property type="term" value="C:nucleus"/>
    <property type="evidence" value="ECO:0007669"/>
    <property type="project" value="TreeGrafter"/>
</dbReference>
<dbReference type="PANTHER" id="PTHR10293">
    <property type="entry name" value="GLUTAREDOXIN FAMILY MEMBER"/>
    <property type="match status" value="1"/>
</dbReference>
<feature type="domain" description="Glutaredoxin" evidence="1">
    <location>
        <begin position="209"/>
        <end position="255"/>
    </location>
</feature>
<dbReference type="InterPro" id="IPR002109">
    <property type="entry name" value="Glutaredoxin"/>
</dbReference>
<dbReference type="GO" id="GO:0006879">
    <property type="term" value="P:intracellular iron ion homeostasis"/>
    <property type="evidence" value="ECO:0007669"/>
    <property type="project" value="TreeGrafter"/>
</dbReference>
<accession>A0A2K6MZ55</accession>
<dbReference type="SUPFAM" id="SSF52833">
    <property type="entry name" value="Thioredoxin-like"/>
    <property type="match status" value="3"/>
</dbReference>
<organism evidence="2 3">
    <name type="scientific">Rhinopithecus bieti</name>
    <name type="common">Black snub-nosed monkey</name>
    <name type="synonym">Pygathrix bieti</name>
    <dbReference type="NCBI Taxonomy" id="61621"/>
    <lineage>
        <taxon>Eukaryota</taxon>
        <taxon>Metazoa</taxon>
        <taxon>Chordata</taxon>
        <taxon>Craniata</taxon>
        <taxon>Vertebrata</taxon>
        <taxon>Euteleostomi</taxon>
        <taxon>Mammalia</taxon>
        <taxon>Eutheria</taxon>
        <taxon>Euarchontoglires</taxon>
        <taxon>Primates</taxon>
        <taxon>Haplorrhini</taxon>
        <taxon>Catarrhini</taxon>
        <taxon>Cercopithecidae</taxon>
        <taxon>Colobinae</taxon>
        <taxon>Rhinopithecus</taxon>
    </lineage>
</organism>
<protein>
    <recommendedName>
        <fullName evidence="1">Glutaredoxin domain-containing protein</fullName>
    </recommendedName>
</protein>
<keyword evidence="3" id="KW-1185">Reference proteome</keyword>
<reference evidence="2" key="3">
    <citation type="submission" date="2025-09" db="UniProtKB">
        <authorList>
            <consortium name="Ensembl"/>
        </authorList>
    </citation>
    <scope>IDENTIFICATION</scope>
</reference>
<reference evidence="2" key="2">
    <citation type="submission" date="2025-08" db="UniProtKB">
        <authorList>
            <consortium name="Ensembl"/>
        </authorList>
    </citation>
    <scope>IDENTIFICATION</scope>
</reference>
<evidence type="ECO:0000259" key="1">
    <source>
        <dbReference type="Pfam" id="PF00462"/>
    </source>
</evidence>
<dbReference type="Gene3D" id="3.40.30.10">
    <property type="entry name" value="Glutaredoxin"/>
    <property type="match status" value="3"/>
</dbReference>
<feature type="domain" description="Glutaredoxin" evidence="1">
    <location>
        <begin position="127"/>
        <end position="177"/>
    </location>
</feature>
<name>A0A2K6MZ55_RHIBE</name>
<dbReference type="PROSITE" id="PS51354">
    <property type="entry name" value="GLUTAREDOXIN_2"/>
    <property type="match status" value="1"/>
</dbReference>
<dbReference type="Pfam" id="PF00462">
    <property type="entry name" value="Glutaredoxin"/>
    <property type="match status" value="2"/>
</dbReference>
<dbReference type="STRING" id="61621.ENSRBIP00000041073"/>
<dbReference type="Ensembl" id="ENSRBIT00000065110.1">
    <property type="protein sequence ID" value="ENSRBIP00000041073.1"/>
    <property type="gene ID" value="ENSRBIG00000043910.1"/>
</dbReference>
<dbReference type="CDD" id="cd02066">
    <property type="entry name" value="GRX_family"/>
    <property type="match status" value="1"/>
</dbReference>
<dbReference type="GeneTree" id="ENSGT00550000075030"/>
<reference evidence="2 3" key="1">
    <citation type="submission" date="2016-06" db="EMBL/GenBank/DDBJ databases">
        <title>Genome of Rhinopithecus bieti.</title>
        <authorList>
            <person name="Wu"/>
            <person name="C.-I. and Zhang"/>
            <person name="Y."/>
        </authorList>
    </citation>
    <scope>NUCLEOTIDE SEQUENCE</scope>
</reference>
<dbReference type="InterPro" id="IPR004480">
    <property type="entry name" value="Monothiol_GRX-rel"/>
</dbReference>
<dbReference type="InterPro" id="IPR036249">
    <property type="entry name" value="Thioredoxin-like_sf"/>
</dbReference>
<sequence length="286" mass="31962">MTIGRAEGAAATAVEEVNSAGQVEELLHLKAKSLFVAHFWAPQAPQCAQMNEVTAELAKEHPQVSFVKLEAEVSEKYEINGAHVPELTKKVQRHASSGSFPPSTDDEHLKADRNLRLKKLTHAAPCMLFMKGTPQEPRCGFSKQMVEILHNSSDVFSDEEVWQGLKAYSNWPTYPQLHELQPSEELDTICPKAPKLEERLKVLTNKASVMLFMKGNKQEAKCGFSKQILEILNRTGVEYETFDILEDEGVQQGLKLCVKGELVGRLDIVKELKDNGELLPILRGEN</sequence>
<dbReference type="GO" id="GO:0005829">
    <property type="term" value="C:cytosol"/>
    <property type="evidence" value="ECO:0007669"/>
    <property type="project" value="TreeGrafter"/>
</dbReference>
<dbReference type="Proteomes" id="UP000233180">
    <property type="component" value="Unassembled WGS sequence"/>
</dbReference>
<dbReference type="OMA" id="LTHAARC"/>
<proteinExistence type="predicted"/>
<evidence type="ECO:0000313" key="2">
    <source>
        <dbReference type="Ensembl" id="ENSRBIP00000041073.1"/>
    </source>
</evidence>
<dbReference type="AlphaFoldDB" id="A0A2K6MZ55"/>